<dbReference type="RefSeq" id="WP_135571165.1">
    <property type="nucleotide sequence ID" value="NZ_RQFN01000024.1"/>
</dbReference>
<evidence type="ECO:0000313" key="2">
    <source>
        <dbReference type="Proteomes" id="UP000297465"/>
    </source>
</evidence>
<keyword evidence="2" id="KW-1185">Reference proteome</keyword>
<organism evidence="1 2">
    <name type="scientific">Leptospira montravelensis</name>
    <dbReference type="NCBI Taxonomy" id="2484961"/>
    <lineage>
        <taxon>Bacteria</taxon>
        <taxon>Pseudomonadati</taxon>
        <taxon>Spirochaetota</taxon>
        <taxon>Spirochaetia</taxon>
        <taxon>Leptospirales</taxon>
        <taxon>Leptospiraceae</taxon>
        <taxon>Leptospira</taxon>
    </lineage>
</organism>
<evidence type="ECO:0000313" key="1">
    <source>
        <dbReference type="EMBL" id="TGK99931.1"/>
    </source>
</evidence>
<reference evidence="2" key="1">
    <citation type="journal article" date="2019" name="PLoS Negl. Trop. Dis.">
        <title>Revisiting the worldwide diversity of Leptospira species in the environment.</title>
        <authorList>
            <person name="Vincent A.T."/>
            <person name="Schiettekatte O."/>
            <person name="Bourhy P."/>
            <person name="Veyrier F.J."/>
            <person name="Picardeau M."/>
        </authorList>
    </citation>
    <scope>NUCLEOTIDE SEQUENCE [LARGE SCALE GENOMIC DNA]</scope>
    <source>
        <strain evidence="2">201800278</strain>
    </source>
</reference>
<dbReference type="Proteomes" id="UP000297465">
    <property type="component" value="Unassembled WGS sequence"/>
</dbReference>
<comment type="caution">
    <text evidence="1">The sequence shown here is derived from an EMBL/GenBank/DDBJ whole genome shotgun (WGS) entry which is preliminary data.</text>
</comment>
<dbReference type="EMBL" id="RQFO01000017">
    <property type="protein sequence ID" value="TGK99931.1"/>
    <property type="molecule type" value="Genomic_DNA"/>
</dbReference>
<proteinExistence type="predicted"/>
<name>A0ABY2LL99_9LEPT</name>
<gene>
    <name evidence="1" type="ORF">EHQ31_13950</name>
</gene>
<sequence>MIKNQFLIYQSLKRIAITFFLLSILQLQIYCNQTENWVESDNQNIKFPFKNCLNLTSDQKTFFNQNSKSKIKIWDNQNNELIVSAIFNTQGKEKEFINLKINRNNIPLYSNEAWNFPGQLTSIYFECPSIYFHTSCFKWNGKVGYSRNRINILNGKKENNGLCI</sequence>
<protein>
    <submittedName>
        <fullName evidence="1">Uncharacterized protein</fullName>
    </submittedName>
</protein>
<accession>A0ABY2LL99</accession>